<keyword evidence="4" id="KW-0597">Phosphoprotein</keyword>
<evidence type="ECO:0000256" key="5">
    <source>
        <dbReference type="ARBA" id="ARBA00022679"/>
    </source>
</evidence>
<keyword evidence="10" id="KW-0472">Membrane</keyword>
<dbReference type="AlphaFoldDB" id="A0A2T3JDC0"/>
<organism evidence="13 14">
    <name type="scientific">Photobacterium frigidiphilum</name>
    <dbReference type="NCBI Taxonomy" id="264736"/>
    <lineage>
        <taxon>Bacteria</taxon>
        <taxon>Pseudomonadati</taxon>
        <taxon>Pseudomonadota</taxon>
        <taxon>Gammaproteobacteria</taxon>
        <taxon>Vibrionales</taxon>
        <taxon>Vibrionaceae</taxon>
        <taxon>Photobacterium</taxon>
    </lineage>
</organism>
<dbReference type="EMBL" id="PYMJ01000018">
    <property type="protein sequence ID" value="PSU46881.1"/>
    <property type="molecule type" value="Genomic_DNA"/>
</dbReference>
<dbReference type="InterPro" id="IPR036097">
    <property type="entry name" value="HisK_dim/P_sf"/>
</dbReference>
<dbReference type="EC" id="2.7.13.3" evidence="3"/>
<dbReference type="GO" id="GO:0005886">
    <property type="term" value="C:plasma membrane"/>
    <property type="evidence" value="ECO:0007669"/>
    <property type="project" value="TreeGrafter"/>
</dbReference>
<evidence type="ECO:0000256" key="1">
    <source>
        <dbReference type="ARBA" id="ARBA00000085"/>
    </source>
</evidence>
<dbReference type="RefSeq" id="WP_107243779.1">
    <property type="nucleotide sequence ID" value="NZ_PYMJ01000018.1"/>
</dbReference>
<comment type="subcellular location">
    <subcellularLocation>
        <location evidence="2">Membrane</location>
    </subcellularLocation>
</comment>
<comment type="catalytic activity">
    <reaction evidence="1">
        <text>ATP + protein L-histidine = ADP + protein N-phospho-L-histidine.</text>
        <dbReference type="EC" id="2.7.13.3"/>
    </reaction>
</comment>
<dbReference type="PROSITE" id="PS50109">
    <property type="entry name" value="HIS_KIN"/>
    <property type="match status" value="1"/>
</dbReference>
<keyword evidence="6 10" id="KW-0812">Transmembrane</keyword>
<feature type="domain" description="HAMP" evidence="12">
    <location>
        <begin position="167"/>
        <end position="221"/>
    </location>
</feature>
<keyword evidence="5" id="KW-0808">Transferase</keyword>
<dbReference type="InterPro" id="IPR003661">
    <property type="entry name" value="HisK_dim/P_dom"/>
</dbReference>
<keyword evidence="8 10" id="KW-1133">Transmembrane helix</keyword>
<dbReference type="PROSITE" id="PS50885">
    <property type="entry name" value="HAMP"/>
    <property type="match status" value="1"/>
</dbReference>
<dbReference type="SMART" id="SM00387">
    <property type="entry name" value="HATPase_c"/>
    <property type="match status" value="1"/>
</dbReference>
<gene>
    <name evidence="13" type="ORF">C9J12_16870</name>
</gene>
<dbReference type="Pfam" id="PF00512">
    <property type="entry name" value="HisKA"/>
    <property type="match status" value="1"/>
</dbReference>
<keyword evidence="7 13" id="KW-0418">Kinase</keyword>
<evidence type="ECO:0000256" key="4">
    <source>
        <dbReference type="ARBA" id="ARBA00022553"/>
    </source>
</evidence>
<keyword evidence="14" id="KW-1185">Reference proteome</keyword>
<dbReference type="InterPro" id="IPR003594">
    <property type="entry name" value="HATPase_dom"/>
</dbReference>
<evidence type="ECO:0000256" key="2">
    <source>
        <dbReference type="ARBA" id="ARBA00004370"/>
    </source>
</evidence>
<feature type="domain" description="Histidine kinase" evidence="11">
    <location>
        <begin position="229"/>
        <end position="421"/>
    </location>
</feature>
<dbReference type="Gene3D" id="1.10.287.130">
    <property type="match status" value="1"/>
</dbReference>
<dbReference type="CDD" id="cd00082">
    <property type="entry name" value="HisKA"/>
    <property type="match status" value="1"/>
</dbReference>
<name>A0A2T3JDC0_9GAMM</name>
<evidence type="ECO:0000259" key="12">
    <source>
        <dbReference type="PROSITE" id="PS50885"/>
    </source>
</evidence>
<dbReference type="Gene3D" id="3.30.565.10">
    <property type="entry name" value="Histidine kinase-like ATPase, C-terminal domain"/>
    <property type="match status" value="1"/>
</dbReference>
<protein>
    <recommendedName>
        <fullName evidence="3">histidine kinase</fullName>
        <ecNumber evidence="3">2.7.13.3</ecNumber>
    </recommendedName>
</protein>
<evidence type="ECO:0000256" key="6">
    <source>
        <dbReference type="ARBA" id="ARBA00022692"/>
    </source>
</evidence>
<dbReference type="OrthoDB" id="9121563at2"/>
<dbReference type="InterPro" id="IPR036890">
    <property type="entry name" value="HATPase_C_sf"/>
</dbReference>
<evidence type="ECO:0000259" key="11">
    <source>
        <dbReference type="PROSITE" id="PS50109"/>
    </source>
</evidence>
<dbReference type="SUPFAM" id="SSF55874">
    <property type="entry name" value="ATPase domain of HSP90 chaperone/DNA topoisomerase II/histidine kinase"/>
    <property type="match status" value="1"/>
</dbReference>
<evidence type="ECO:0000313" key="14">
    <source>
        <dbReference type="Proteomes" id="UP000240987"/>
    </source>
</evidence>
<evidence type="ECO:0000256" key="9">
    <source>
        <dbReference type="ARBA" id="ARBA00023012"/>
    </source>
</evidence>
<proteinExistence type="predicted"/>
<dbReference type="SMART" id="SM00388">
    <property type="entry name" value="HisKA"/>
    <property type="match status" value="1"/>
</dbReference>
<evidence type="ECO:0000256" key="3">
    <source>
        <dbReference type="ARBA" id="ARBA00012438"/>
    </source>
</evidence>
<dbReference type="InterPro" id="IPR003660">
    <property type="entry name" value="HAMP_dom"/>
</dbReference>
<keyword evidence="9" id="KW-0902">Two-component regulatory system</keyword>
<reference evidence="13 14" key="1">
    <citation type="submission" date="2018-01" db="EMBL/GenBank/DDBJ databases">
        <title>Whole genome sequencing of Histamine producing bacteria.</title>
        <authorList>
            <person name="Butler K."/>
        </authorList>
    </citation>
    <scope>NUCLEOTIDE SEQUENCE [LARGE SCALE GENOMIC DNA]</scope>
    <source>
        <strain evidence="13 14">JCM 12947</strain>
    </source>
</reference>
<evidence type="ECO:0000256" key="10">
    <source>
        <dbReference type="SAM" id="Phobius"/>
    </source>
</evidence>
<feature type="transmembrane region" description="Helical" evidence="10">
    <location>
        <begin position="12"/>
        <end position="30"/>
    </location>
</feature>
<dbReference type="InterPro" id="IPR050428">
    <property type="entry name" value="TCS_sensor_his_kinase"/>
</dbReference>
<dbReference type="Proteomes" id="UP000240987">
    <property type="component" value="Unassembled WGS sequence"/>
</dbReference>
<dbReference type="InterPro" id="IPR005467">
    <property type="entry name" value="His_kinase_dom"/>
</dbReference>
<sequence>MSKVKSAKQITFTYFAIVAFAIIATHFSLMESTLEDLEYLNAQNRLNYSKEVAQELLSDSHNTSVAIPPFSFAYVGKEALPANITIPDNFQFNTAVELKQEETQDTEYFIMKSQLIIRDQVQTVYILYFDEIYEFSEEQIFWSQAKQLIISISLLLVSFAVVLRISQRLTSPLSTLAKELEARSPHDLTPIPVPKGVETKELLQLVNSFNQYQARLHTSIERERSFNRYASHELRTPLMVIKGTISLLGQSNEPVFIEKQRQRLLSASNEMNDFVTTLLSLTRDEDLSNLVLRSLDKEEVENIIQSHSHLINHKTINCEVILKEETKIKVPETTIKILIGNLVKNAFACTEEGTVTITVSPDTIEVVDTGIGLDTKPRGIEGYGLGLVIANDICRKYGWQLDLANNATGGCTATITLQPNETPNGQPIDS</sequence>
<evidence type="ECO:0000256" key="7">
    <source>
        <dbReference type="ARBA" id="ARBA00022777"/>
    </source>
</evidence>
<accession>A0A2T3JDC0</accession>
<evidence type="ECO:0000256" key="8">
    <source>
        <dbReference type="ARBA" id="ARBA00022989"/>
    </source>
</evidence>
<dbReference type="Gene3D" id="6.10.340.10">
    <property type="match status" value="1"/>
</dbReference>
<comment type="caution">
    <text evidence="13">The sequence shown here is derived from an EMBL/GenBank/DDBJ whole genome shotgun (WGS) entry which is preliminary data.</text>
</comment>
<dbReference type="SUPFAM" id="SSF47384">
    <property type="entry name" value="Homodimeric domain of signal transducing histidine kinase"/>
    <property type="match status" value="1"/>
</dbReference>
<dbReference type="GO" id="GO:0000155">
    <property type="term" value="F:phosphorelay sensor kinase activity"/>
    <property type="evidence" value="ECO:0007669"/>
    <property type="project" value="InterPro"/>
</dbReference>
<evidence type="ECO:0000313" key="13">
    <source>
        <dbReference type="EMBL" id="PSU46881.1"/>
    </source>
</evidence>
<dbReference type="PANTHER" id="PTHR45436">
    <property type="entry name" value="SENSOR HISTIDINE KINASE YKOH"/>
    <property type="match status" value="1"/>
</dbReference>
<dbReference type="Pfam" id="PF02518">
    <property type="entry name" value="HATPase_c"/>
    <property type="match status" value="1"/>
</dbReference>
<dbReference type="PANTHER" id="PTHR45436:SF16">
    <property type="entry name" value="HISTIDINE KINASE"/>
    <property type="match status" value="1"/>
</dbReference>